<comment type="caution">
    <text evidence="2">The sequence shown here is derived from an EMBL/GenBank/DDBJ whole genome shotgun (WGS) entry which is preliminary data.</text>
</comment>
<feature type="transmembrane region" description="Helical" evidence="1">
    <location>
        <begin position="7"/>
        <end position="25"/>
    </location>
</feature>
<reference evidence="2 3" key="1">
    <citation type="submission" date="2020-04" db="EMBL/GenBank/DDBJ databases">
        <authorList>
            <person name="Hitch T.C.A."/>
            <person name="Wylensek D."/>
            <person name="Clavel T."/>
        </authorList>
    </citation>
    <scope>NUCLEOTIDE SEQUENCE [LARGE SCALE GENOMIC DNA]</scope>
    <source>
        <strain evidence="2 3">Med78_4-601-WT-2</strain>
    </source>
</reference>
<evidence type="ECO:0000313" key="2">
    <source>
        <dbReference type="EMBL" id="NME10548.1"/>
    </source>
</evidence>
<gene>
    <name evidence="2" type="ORF">HF875_13515</name>
</gene>
<dbReference type="Proteomes" id="UP000573963">
    <property type="component" value="Unassembled WGS sequence"/>
</dbReference>
<accession>A0AA44DMM0</accession>
<keyword evidence="1" id="KW-1133">Transmembrane helix</keyword>
<proteinExistence type="predicted"/>
<keyword evidence="1" id="KW-0812">Transmembrane</keyword>
<keyword evidence="1" id="KW-0472">Membrane</keyword>
<organism evidence="2 3">
    <name type="scientific">Paraclostridium bifermentans</name>
    <name type="common">Clostridium bifermentans</name>
    <dbReference type="NCBI Taxonomy" id="1490"/>
    <lineage>
        <taxon>Bacteria</taxon>
        <taxon>Bacillati</taxon>
        <taxon>Bacillota</taxon>
        <taxon>Clostridia</taxon>
        <taxon>Peptostreptococcales</taxon>
        <taxon>Peptostreptococcaceae</taxon>
        <taxon>Paraclostridium</taxon>
    </lineage>
</organism>
<evidence type="ECO:0000313" key="3">
    <source>
        <dbReference type="Proteomes" id="UP000573963"/>
    </source>
</evidence>
<evidence type="ECO:0000256" key="1">
    <source>
        <dbReference type="SAM" id="Phobius"/>
    </source>
</evidence>
<protein>
    <submittedName>
        <fullName evidence="2">Uncharacterized protein</fullName>
    </submittedName>
</protein>
<sequence>MEKNKRSVLIIGFILIFCSMLIFILNRYGLTQLYVIFQRIIHLLTA</sequence>
<dbReference type="EMBL" id="JABAFD010000009">
    <property type="protein sequence ID" value="NME10548.1"/>
    <property type="molecule type" value="Genomic_DNA"/>
</dbReference>
<dbReference type="RefSeq" id="WP_168932544.1">
    <property type="nucleotide sequence ID" value="NZ_CP032452.1"/>
</dbReference>
<name>A0AA44DMM0_PARBF</name>
<dbReference type="AlphaFoldDB" id="A0AA44DMM0"/>